<evidence type="ECO:0000256" key="3">
    <source>
        <dbReference type="ARBA" id="ARBA00022490"/>
    </source>
</evidence>
<evidence type="ECO:0000256" key="6">
    <source>
        <dbReference type="ARBA" id="ARBA00022723"/>
    </source>
</evidence>
<dbReference type="OrthoDB" id="9808002at2"/>
<feature type="binding site" description="via persulfide group" evidence="11">
    <location>
        <position position="326"/>
    </location>
    <ligand>
        <name>[2Fe-2S] cluster</name>
        <dbReference type="ChEBI" id="CHEBI:190135"/>
        <note>ligand shared with IscU</note>
    </ligand>
</feature>
<dbReference type="GO" id="GO:0044571">
    <property type="term" value="P:[2Fe-2S] cluster assembly"/>
    <property type="evidence" value="ECO:0007669"/>
    <property type="project" value="UniProtKB-UniRule"/>
</dbReference>
<evidence type="ECO:0000256" key="1">
    <source>
        <dbReference type="ARBA" id="ARBA00001933"/>
    </source>
</evidence>
<dbReference type="InterPro" id="IPR020578">
    <property type="entry name" value="Aminotrans_V_PyrdxlP_BS"/>
</dbReference>
<dbReference type="PANTHER" id="PTHR11601:SF34">
    <property type="entry name" value="CYSTEINE DESULFURASE"/>
    <property type="match status" value="1"/>
</dbReference>
<gene>
    <name evidence="14" type="primary">nifS</name>
    <name evidence="11" type="synonym">iscS</name>
    <name evidence="14" type="ORF">FQB35_06775</name>
</gene>
<dbReference type="GO" id="GO:0031071">
    <property type="term" value="F:cysteine desulfurase activity"/>
    <property type="evidence" value="ECO:0007669"/>
    <property type="project" value="UniProtKB-UniRule"/>
</dbReference>
<evidence type="ECO:0000259" key="13">
    <source>
        <dbReference type="Pfam" id="PF00266"/>
    </source>
</evidence>
<comment type="subcellular location">
    <subcellularLocation>
        <location evidence="11">Cytoplasm</location>
    </subcellularLocation>
</comment>
<dbReference type="GO" id="GO:0006520">
    <property type="term" value="P:amino acid metabolic process"/>
    <property type="evidence" value="ECO:0007669"/>
    <property type="project" value="InterPro"/>
</dbReference>
<reference evidence="14 15" key="1">
    <citation type="submission" date="2019-07" db="EMBL/GenBank/DDBJ databases">
        <title>Complete genome of Crassaminicella thermophila SY095.</title>
        <authorList>
            <person name="Li X."/>
        </authorList>
    </citation>
    <scope>NUCLEOTIDE SEQUENCE [LARGE SCALE GENOMIC DNA]</scope>
    <source>
        <strain evidence="14 15">SY095</strain>
    </source>
</reference>
<evidence type="ECO:0000313" key="14">
    <source>
        <dbReference type="EMBL" id="QEK12102.1"/>
    </source>
</evidence>
<dbReference type="UniPathway" id="UPA00266"/>
<evidence type="ECO:0000256" key="9">
    <source>
        <dbReference type="ARBA" id="ARBA00023014"/>
    </source>
</evidence>
<dbReference type="EC" id="2.8.1.7" evidence="11"/>
<dbReference type="InterPro" id="IPR017772">
    <property type="entry name" value="Cys_deSase_NifS_bac/arc"/>
</dbReference>
<dbReference type="Gene3D" id="3.40.640.10">
    <property type="entry name" value="Type I PLP-dependent aspartate aminotransferase-like (Major domain)"/>
    <property type="match status" value="1"/>
</dbReference>
<dbReference type="InterPro" id="IPR015422">
    <property type="entry name" value="PyrdxlP-dep_Trfase_small"/>
</dbReference>
<accession>A0A5C0SDR5</accession>
<evidence type="ECO:0000256" key="2">
    <source>
        <dbReference type="ARBA" id="ARBA00006490"/>
    </source>
</evidence>
<dbReference type="GO" id="GO:0051537">
    <property type="term" value="F:2 iron, 2 sulfur cluster binding"/>
    <property type="evidence" value="ECO:0007669"/>
    <property type="project" value="UniProtKB-UniRule"/>
</dbReference>
<dbReference type="InterPro" id="IPR015421">
    <property type="entry name" value="PyrdxlP-dep_Trfase_major"/>
</dbReference>
<keyword evidence="4 11" id="KW-0808">Transferase</keyword>
<feature type="binding site" evidence="11">
    <location>
        <position position="180"/>
    </location>
    <ligand>
        <name>pyridoxal 5'-phosphate</name>
        <dbReference type="ChEBI" id="CHEBI:597326"/>
    </ligand>
</feature>
<dbReference type="HAMAP" id="MF_00331">
    <property type="entry name" value="Cys_desulf_IscS"/>
    <property type="match status" value="1"/>
</dbReference>
<evidence type="ECO:0000256" key="8">
    <source>
        <dbReference type="ARBA" id="ARBA00023004"/>
    </source>
</evidence>
<feature type="binding site" evidence="11">
    <location>
        <position position="238"/>
    </location>
    <ligand>
        <name>pyridoxal 5'-phosphate</name>
        <dbReference type="ChEBI" id="CHEBI:597326"/>
    </ligand>
</feature>
<dbReference type="Pfam" id="PF00266">
    <property type="entry name" value="Aminotran_5"/>
    <property type="match status" value="1"/>
</dbReference>
<dbReference type="EMBL" id="CP042243">
    <property type="protein sequence ID" value="QEK12102.1"/>
    <property type="molecule type" value="Genomic_DNA"/>
</dbReference>
<dbReference type="GO" id="GO:1990221">
    <property type="term" value="C:L-cysteine desulfurase complex"/>
    <property type="evidence" value="ECO:0007669"/>
    <property type="project" value="UniProtKB-ARBA"/>
</dbReference>
<keyword evidence="9 11" id="KW-0411">Iron-sulfur</keyword>
<keyword evidence="5 11" id="KW-0001">2Fe-2S</keyword>
<dbReference type="NCBIfam" id="TIGR03402">
    <property type="entry name" value="FeS_nifS"/>
    <property type="match status" value="1"/>
</dbReference>
<proteinExistence type="inferred from homology"/>
<feature type="binding site" evidence="11">
    <location>
        <position position="152"/>
    </location>
    <ligand>
        <name>pyridoxal 5'-phosphate</name>
        <dbReference type="ChEBI" id="CHEBI:597326"/>
    </ligand>
</feature>
<protein>
    <recommendedName>
        <fullName evidence="11">Cysteine desulfurase IscS</fullName>
        <ecNumber evidence="11">2.8.1.7</ecNumber>
    </recommendedName>
</protein>
<dbReference type="InterPro" id="IPR016454">
    <property type="entry name" value="Cysteine_dSase"/>
</dbReference>
<dbReference type="PANTHER" id="PTHR11601">
    <property type="entry name" value="CYSTEINE DESULFURYLASE FAMILY MEMBER"/>
    <property type="match status" value="1"/>
</dbReference>
<dbReference type="GO" id="GO:0046872">
    <property type="term" value="F:metal ion binding"/>
    <property type="evidence" value="ECO:0007669"/>
    <property type="project" value="UniProtKB-KW"/>
</dbReference>
<keyword evidence="6 11" id="KW-0479">Metal-binding</keyword>
<comment type="pathway">
    <text evidence="11">Cofactor biosynthesis; iron-sulfur cluster biosynthesis.</text>
</comment>
<sequence>MSKRVYLDYSATTPMKKEVLDEMLPYFTEKFGNPSSIYSFGREAKQAVDTARERVAKLIGAKTNEIYFTAGGSEADNWAIKGIAYANKDRGNHIITTKIEHHAVLHVCEYLEKNGFDVTYLDVDKYGLIDLEVLKNAITDKTILISIMFANNEIGTIQPIKQIGQIAKERGIIFHTDAVQALGNVEIDVDELNIDLMSMSAHKIYGPKGIGALYIRKGVKIHSFVHGGAQERRRRAGTENVPGIVGFGKAALMAMENMDHHINHLKMLREKLIKGIMEKIDYVRLNGHPEKRLPGNVNMVYEFIEGESLLLSLDMVGIAASSGSACTSGSLDPSHVLMAIGLPHEIAHGSLRLTIGDFTTEEDIDYVLEQLPKIVDRLRQMSPLYENVKGGQK</sequence>
<evidence type="ECO:0000256" key="12">
    <source>
        <dbReference type="RuleBase" id="RU004504"/>
    </source>
</evidence>
<comment type="similarity">
    <text evidence="2 11">Belongs to the class-V pyridoxal-phosphate-dependent aminotransferase family. NifS/IscS subfamily.</text>
</comment>
<feature type="binding site" evidence="11">
    <location>
        <begin position="200"/>
        <end position="202"/>
    </location>
    <ligand>
        <name>pyridoxal 5'-phosphate</name>
        <dbReference type="ChEBI" id="CHEBI:597326"/>
    </ligand>
</feature>
<feature type="domain" description="Aminotransferase class V" evidence="13">
    <location>
        <begin position="5"/>
        <end position="367"/>
    </location>
</feature>
<comment type="function">
    <text evidence="11">Master enzyme that delivers sulfur to a number of partners involved in Fe-S cluster assembly, tRNA modification or cofactor biosynthesis. Catalyzes the removal of elemental sulfur atoms from cysteine to produce alanine. Functions as a sulfur delivery protein for Fe-S cluster synthesis onto IscU, an Fe-S scaffold assembly protein, as well as other S acceptor proteins.</text>
</comment>
<dbReference type="PROSITE" id="PS00595">
    <property type="entry name" value="AA_TRANSFER_CLASS_5"/>
    <property type="match status" value="1"/>
</dbReference>
<dbReference type="PIRSF" id="PIRSF005572">
    <property type="entry name" value="NifS"/>
    <property type="match status" value="1"/>
</dbReference>
<dbReference type="RefSeq" id="WP_148809257.1">
    <property type="nucleotide sequence ID" value="NZ_CP042243.1"/>
</dbReference>
<keyword evidence="7 11" id="KW-0663">Pyridoxal phosphate</keyword>
<dbReference type="NCBIfam" id="NF002806">
    <property type="entry name" value="PRK02948.1"/>
    <property type="match status" value="1"/>
</dbReference>
<evidence type="ECO:0000256" key="11">
    <source>
        <dbReference type="HAMAP-Rule" id="MF_00331"/>
    </source>
</evidence>
<name>A0A5C0SDR5_CRATE</name>
<organism evidence="14 15">
    <name type="scientific">Crassaminicella thermophila</name>
    <dbReference type="NCBI Taxonomy" id="2599308"/>
    <lineage>
        <taxon>Bacteria</taxon>
        <taxon>Bacillati</taxon>
        <taxon>Bacillota</taxon>
        <taxon>Clostridia</taxon>
        <taxon>Eubacteriales</taxon>
        <taxon>Clostridiaceae</taxon>
        <taxon>Crassaminicella</taxon>
    </lineage>
</organism>
<evidence type="ECO:0000256" key="7">
    <source>
        <dbReference type="ARBA" id="ARBA00022898"/>
    </source>
</evidence>
<feature type="active site" description="Cysteine persulfide intermediate" evidence="11">
    <location>
        <position position="326"/>
    </location>
</feature>
<evidence type="ECO:0000256" key="10">
    <source>
        <dbReference type="ARBA" id="ARBA00050776"/>
    </source>
</evidence>
<feature type="modified residue" description="N6-(pyridoxal phosphate)lysine" evidence="11">
    <location>
        <position position="203"/>
    </location>
</feature>
<dbReference type="InterPro" id="IPR000192">
    <property type="entry name" value="Aminotrans_V_dom"/>
</dbReference>
<dbReference type="Gene3D" id="3.90.1150.10">
    <property type="entry name" value="Aspartate Aminotransferase, domain 1"/>
    <property type="match status" value="1"/>
</dbReference>
<evidence type="ECO:0000256" key="5">
    <source>
        <dbReference type="ARBA" id="ARBA00022714"/>
    </source>
</evidence>
<dbReference type="Proteomes" id="UP000324646">
    <property type="component" value="Chromosome"/>
</dbReference>
<dbReference type="AlphaFoldDB" id="A0A5C0SDR5"/>
<keyword evidence="15" id="KW-1185">Reference proteome</keyword>
<dbReference type="FunFam" id="3.40.640.10:FF:000003">
    <property type="entry name" value="Cysteine desulfurase IscS"/>
    <property type="match status" value="1"/>
</dbReference>
<dbReference type="SUPFAM" id="SSF53383">
    <property type="entry name" value="PLP-dependent transferases"/>
    <property type="match status" value="1"/>
</dbReference>
<evidence type="ECO:0000256" key="4">
    <source>
        <dbReference type="ARBA" id="ARBA00022679"/>
    </source>
</evidence>
<dbReference type="KEGG" id="crs:FQB35_06775"/>
<dbReference type="GO" id="GO:0030170">
    <property type="term" value="F:pyridoxal phosphate binding"/>
    <property type="evidence" value="ECO:0007669"/>
    <property type="project" value="UniProtKB-UniRule"/>
</dbReference>
<keyword evidence="8 11" id="KW-0408">Iron</keyword>
<comment type="catalytic activity">
    <reaction evidence="10 11">
        <text>(sulfur carrier)-H + L-cysteine = (sulfur carrier)-SH + L-alanine</text>
        <dbReference type="Rhea" id="RHEA:43892"/>
        <dbReference type="Rhea" id="RHEA-COMP:14737"/>
        <dbReference type="Rhea" id="RHEA-COMP:14739"/>
        <dbReference type="ChEBI" id="CHEBI:29917"/>
        <dbReference type="ChEBI" id="CHEBI:35235"/>
        <dbReference type="ChEBI" id="CHEBI:57972"/>
        <dbReference type="ChEBI" id="CHEBI:64428"/>
        <dbReference type="EC" id="2.8.1.7"/>
    </reaction>
</comment>
<dbReference type="InterPro" id="IPR015424">
    <property type="entry name" value="PyrdxlP-dep_Trfase"/>
</dbReference>
<comment type="cofactor">
    <cofactor evidence="1 11 12">
        <name>pyridoxal 5'-phosphate</name>
        <dbReference type="ChEBI" id="CHEBI:597326"/>
    </cofactor>
</comment>
<dbReference type="InterPro" id="IPR010240">
    <property type="entry name" value="Cys_deSase_IscS"/>
</dbReference>
<dbReference type="Gene3D" id="1.10.260.50">
    <property type="match status" value="1"/>
</dbReference>
<keyword evidence="3 11" id="KW-0963">Cytoplasm</keyword>
<feature type="binding site" evidence="11">
    <location>
        <begin position="72"/>
        <end position="73"/>
    </location>
    <ligand>
        <name>pyridoxal 5'-phosphate</name>
        <dbReference type="ChEBI" id="CHEBI:597326"/>
    </ligand>
</feature>
<evidence type="ECO:0000313" key="15">
    <source>
        <dbReference type="Proteomes" id="UP000324646"/>
    </source>
</evidence>
<comment type="subunit">
    <text evidence="11">Homodimer. Forms a heterotetramer with IscU, interacts with other sulfur acceptors.</text>
</comment>